<dbReference type="InterPro" id="IPR051798">
    <property type="entry name" value="Class-II_PLP-Dep_Aminotrans"/>
</dbReference>
<dbReference type="InterPro" id="IPR027619">
    <property type="entry name" value="C-S_lyase_PatB-like"/>
</dbReference>
<comment type="cofactor">
    <cofactor evidence="1">
        <name>pyridoxal 5'-phosphate</name>
        <dbReference type="ChEBI" id="CHEBI:597326"/>
    </cofactor>
</comment>
<dbReference type="EMBL" id="AAYA01000001">
    <property type="protein sequence ID" value="EBA10538.1"/>
    <property type="molecule type" value="Genomic_DNA"/>
</dbReference>
<keyword evidence="7" id="KW-0032">Aminotransferase</keyword>
<feature type="domain" description="Aminotransferase class I/classII large" evidence="6">
    <location>
        <begin position="43"/>
        <end position="382"/>
    </location>
</feature>
<dbReference type="EC" id="4.4.1.13" evidence="2"/>
<evidence type="ECO:0000313" key="7">
    <source>
        <dbReference type="EMBL" id="EBA10538.1"/>
    </source>
</evidence>
<evidence type="ECO:0000256" key="4">
    <source>
        <dbReference type="ARBA" id="ARBA00023239"/>
    </source>
</evidence>
<evidence type="ECO:0000256" key="5">
    <source>
        <dbReference type="ARBA" id="ARBA00037974"/>
    </source>
</evidence>
<name>A3JYF2_SAGS3</name>
<dbReference type="eggNOG" id="COG1168">
    <property type="taxonomic scope" value="Bacteria"/>
</dbReference>
<dbReference type="GO" id="GO:0008483">
    <property type="term" value="F:transaminase activity"/>
    <property type="evidence" value="ECO:0007669"/>
    <property type="project" value="UniProtKB-KW"/>
</dbReference>
<evidence type="ECO:0000256" key="1">
    <source>
        <dbReference type="ARBA" id="ARBA00001933"/>
    </source>
</evidence>
<dbReference type="RefSeq" id="WP_005855482.1">
    <property type="nucleotide sequence ID" value="NZ_AAYA01000001.1"/>
</dbReference>
<dbReference type="Gene3D" id="3.40.640.10">
    <property type="entry name" value="Type I PLP-dependent aspartate aminotransferase-like (Major domain)"/>
    <property type="match status" value="1"/>
</dbReference>
<proteinExistence type="inferred from homology"/>
<keyword evidence="3" id="KW-0663">Pyridoxal phosphate</keyword>
<keyword evidence="4" id="KW-0456">Lyase</keyword>
<dbReference type="SUPFAM" id="SSF53383">
    <property type="entry name" value="PLP-dependent transferases"/>
    <property type="match status" value="1"/>
</dbReference>
<dbReference type="Pfam" id="PF00155">
    <property type="entry name" value="Aminotran_1_2"/>
    <property type="match status" value="1"/>
</dbReference>
<reference evidence="7 8" key="1">
    <citation type="submission" date="2006-06" db="EMBL/GenBank/DDBJ databases">
        <authorList>
            <person name="Moran M.A."/>
            <person name="Ferriera S."/>
            <person name="Johnson J."/>
            <person name="Kravitz S."/>
            <person name="Beeson K."/>
            <person name="Sutton G."/>
            <person name="Rogers Y.-H."/>
            <person name="Friedman R."/>
            <person name="Frazier M."/>
            <person name="Venter J.C."/>
        </authorList>
    </citation>
    <scope>NUCLEOTIDE SEQUENCE [LARGE SCALE GENOMIC DNA]</scope>
    <source>
        <strain evidence="7 8">E-37</strain>
    </source>
</reference>
<dbReference type="OrthoDB" id="3224382at2"/>
<dbReference type="NCBIfam" id="TIGR04350">
    <property type="entry name" value="C_S_lyase_PatB"/>
    <property type="match status" value="1"/>
</dbReference>
<dbReference type="InterPro" id="IPR015424">
    <property type="entry name" value="PyrdxlP-dep_Trfase"/>
</dbReference>
<comment type="similarity">
    <text evidence="5">Belongs to the class-II pyridoxal-phosphate-dependent aminotransferase family. MalY/PatB cystathionine beta-lyase subfamily.</text>
</comment>
<dbReference type="InterPro" id="IPR015421">
    <property type="entry name" value="PyrdxlP-dep_Trfase_major"/>
</dbReference>
<accession>A3JYF2</accession>
<evidence type="ECO:0000256" key="3">
    <source>
        <dbReference type="ARBA" id="ARBA00022898"/>
    </source>
</evidence>
<dbReference type="Proteomes" id="UP000005713">
    <property type="component" value="Unassembled WGS sequence"/>
</dbReference>
<organism evidence="7 8">
    <name type="scientific">Sagittula stellata (strain ATCC 700073 / DSM 11524 / E-37)</name>
    <dbReference type="NCBI Taxonomy" id="388399"/>
    <lineage>
        <taxon>Bacteria</taxon>
        <taxon>Pseudomonadati</taxon>
        <taxon>Pseudomonadota</taxon>
        <taxon>Alphaproteobacteria</taxon>
        <taxon>Rhodobacterales</taxon>
        <taxon>Roseobacteraceae</taxon>
        <taxon>Sagittula</taxon>
    </lineage>
</organism>
<gene>
    <name evidence="7" type="ORF">SSE37_21072</name>
</gene>
<protein>
    <recommendedName>
        <fullName evidence="2">cysteine-S-conjugate beta-lyase</fullName>
        <ecNumber evidence="2">4.4.1.13</ecNumber>
    </recommendedName>
</protein>
<dbReference type="Gene3D" id="3.90.1150.10">
    <property type="entry name" value="Aspartate Aminotransferase, domain 1"/>
    <property type="match status" value="1"/>
</dbReference>
<evidence type="ECO:0000313" key="8">
    <source>
        <dbReference type="Proteomes" id="UP000005713"/>
    </source>
</evidence>
<keyword evidence="7" id="KW-0808">Transferase</keyword>
<dbReference type="GO" id="GO:0030170">
    <property type="term" value="F:pyridoxal phosphate binding"/>
    <property type="evidence" value="ECO:0007669"/>
    <property type="project" value="InterPro"/>
</dbReference>
<dbReference type="AlphaFoldDB" id="A3JYF2"/>
<dbReference type="PANTHER" id="PTHR43525:SF1">
    <property type="entry name" value="PROTEIN MALY"/>
    <property type="match status" value="1"/>
</dbReference>
<dbReference type="PANTHER" id="PTHR43525">
    <property type="entry name" value="PROTEIN MALY"/>
    <property type="match status" value="1"/>
</dbReference>
<dbReference type="CDD" id="cd00609">
    <property type="entry name" value="AAT_like"/>
    <property type="match status" value="1"/>
</dbReference>
<evidence type="ECO:0000256" key="2">
    <source>
        <dbReference type="ARBA" id="ARBA00012224"/>
    </source>
</evidence>
<dbReference type="InterPro" id="IPR004839">
    <property type="entry name" value="Aminotransferase_I/II_large"/>
</dbReference>
<keyword evidence="8" id="KW-1185">Reference proteome</keyword>
<dbReference type="GO" id="GO:0047804">
    <property type="term" value="F:cysteine-S-conjugate beta-lyase activity"/>
    <property type="evidence" value="ECO:0007669"/>
    <property type="project" value="UniProtKB-EC"/>
</dbReference>
<sequence>MSRFDEEIDRHGTHSVKWDMMESIYGVPSDEGLAMWVADMDFRPPDCVQAAVQRMADHGLYGYFGDDRAYREAICWWMRERHGWTVEPGAIFTTHGLVNGTALCVQTYTEPGDGVVLFTPVYHAFARVIKASGREVVECPMAQEDGRYVMDFEAYDAQMTGREKMVILCSPHNPGGRVWTREELQGVADFAKRHDLILVSDEIHHDLVMPGQTHVPMPLIDDSINDRLVMMSATTKTFNIAGSHIGNVIVPDEALRARFAATMAGLGISPNSFGMFMAEAAYSPDGAAWVDELVQYLDGNRRLFDEGINAIPGLQSMDMQATYLAWVDFAGTGMTAEEYGNRVQQQAKIAVNHGPTFGTGGESFLRFNFATPRARVAEAVRRMQEAFSDLQ</sequence>
<comment type="caution">
    <text evidence="7">The sequence shown here is derived from an EMBL/GenBank/DDBJ whole genome shotgun (WGS) entry which is preliminary data.</text>
</comment>
<evidence type="ECO:0000259" key="6">
    <source>
        <dbReference type="Pfam" id="PF00155"/>
    </source>
</evidence>
<dbReference type="InterPro" id="IPR015422">
    <property type="entry name" value="PyrdxlP-dep_Trfase_small"/>
</dbReference>